<sequence length="319" mass="35530">MSEVIEKPSDARSKTIRVLTPADLDRITQIDRAIIGQSRRGFFENRLQASVRDAQGFISLGYIENGVLEGFVLAQILDGEFGGSAPVAVLDAVATSETVRGHGGARALLDELKAHARAQGATEIRTQAPWTDRRLAHFFAAAGFVLGHRLVLERDAETDRPDGDDAWDGDDSWRDEIPVRSLVRDDLATIIGIDRRVTGRDRTRYYERMVRESLRDSGVRMSMIAESDGVQVGFIMARVDYGEFGETATEAVMDTLGVHPDFAGKRTGSALMKQLLANLQVLRVERVRTEVKWDEFELLGFLRRQGFRPSQRLSLTLAL</sequence>
<dbReference type="Pfam" id="PF00583">
    <property type="entry name" value="Acetyltransf_1"/>
    <property type="match status" value="2"/>
</dbReference>
<evidence type="ECO:0000256" key="2">
    <source>
        <dbReference type="ARBA" id="ARBA00023315"/>
    </source>
</evidence>
<comment type="caution">
    <text evidence="4">The sequence shown here is derived from an EMBL/GenBank/DDBJ whole genome shotgun (WGS) entry which is preliminary data.</text>
</comment>
<feature type="domain" description="N-acetyltransferase" evidence="3">
    <location>
        <begin position="177"/>
        <end position="319"/>
    </location>
</feature>
<dbReference type="AlphaFoldDB" id="A0A2S6MX37"/>
<evidence type="ECO:0000259" key="3">
    <source>
        <dbReference type="PROSITE" id="PS51186"/>
    </source>
</evidence>
<keyword evidence="5" id="KW-1185">Reference proteome</keyword>
<dbReference type="CDD" id="cd04301">
    <property type="entry name" value="NAT_SF"/>
    <property type="match status" value="2"/>
</dbReference>
<dbReference type="InterPro" id="IPR050832">
    <property type="entry name" value="Bact_Acetyltransf"/>
</dbReference>
<dbReference type="OrthoDB" id="9788850at2"/>
<evidence type="ECO:0000313" key="5">
    <source>
        <dbReference type="Proteomes" id="UP000239089"/>
    </source>
</evidence>
<keyword evidence="1 4" id="KW-0808">Transferase</keyword>
<keyword evidence="2" id="KW-0012">Acyltransferase</keyword>
<dbReference type="PROSITE" id="PS51186">
    <property type="entry name" value="GNAT"/>
    <property type="match status" value="2"/>
</dbReference>
<gene>
    <name evidence="4" type="ORF">CCR94_21150</name>
</gene>
<accession>A0A2S6MX37</accession>
<proteinExistence type="predicted"/>
<dbReference type="EMBL" id="NHSJ01000129">
    <property type="protein sequence ID" value="PPQ26932.1"/>
    <property type="molecule type" value="Genomic_DNA"/>
</dbReference>
<reference evidence="4 5" key="1">
    <citation type="journal article" date="2018" name="Arch. Microbiol.">
        <title>New insights into the metabolic potential of the phototrophic purple bacterium Rhodopila globiformis DSM 161(T) from its draft genome sequence and evidence for a vanadium-dependent nitrogenase.</title>
        <authorList>
            <person name="Imhoff J.F."/>
            <person name="Rahn T."/>
            <person name="Kunzel S."/>
            <person name="Neulinger S.C."/>
        </authorList>
    </citation>
    <scope>NUCLEOTIDE SEQUENCE [LARGE SCALE GENOMIC DNA]</scope>
    <source>
        <strain evidence="4 5">DSM 16996</strain>
    </source>
</reference>
<dbReference type="GO" id="GO:0016747">
    <property type="term" value="F:acyltransferase activity, transferring groups other than amino-acyl groups"/>
    <property type="evidence" value="ECO:0007669"/>
    <property type="project" value="InterPro"/>
</dbReference>
<organism evidence="4 5">
    <name type="scientific">Rhodoblastus sphagnicola</name>
    <dbReference type="NCBI Taxonomy" id="333368"/>
    <lineage>
        <taxon>Bacteria</taxon>
        <taxon>Pseudomonadati</taxon>
        <taxon>Pseudomonadota</taxon>
        <taxon>Alphaproteobacteria</taxon>
        <taxon>Hyphomicrobiales</taxon>
        <taxon>Rhodoblastaceae</taxon>
        <taxon>Rhodoblastus</taxon>
    </lineage>
</organism>
<evidence type="ECO:0000256" key="1">
    <source>
        <dbReference type="ARBA" id="ARBA00022679"/>
    </source>
</evidence>
<dbReference type="InterPro" id="IPR016181">
    <property type="entry name" value="Acyl_CoA_acyltransferase"/>
</dbReference>
<name>A0A2S6MX37_9HYPH</name>
<protein>
    <submittedName>
        <fullName evidence="4">GNAT family N-acetyltransferase</fullName>
    </submittedName>
</protein>
<feature type="domain" description="N-acetyltransferase" evidence="3">
    <location>
        <begin position="14"/>
        <end position="161"/>
    </location>
</feature>
<dbReference type="Gene3D" id="3.40.630.30">
    <property type="match status" value="2"/>
</dbReference>
<evidence type="ECO:0000313" key="4">
    <source>
        <dbReference type="EMBL" id="PPQ26932.1"/>
    </source>
</evidence>
<dbReference type="InterPro" id="IPR000182">
    <property type="entry name" value="GNAT_dom"/>
</dbReference>
<dbReference type="SUPFAM" id="SSF55729">
    <property type="entry name" value="Acyl-CoA N-acyltransferases (Nat)"/>
    <property type="match status" value="2"/>
</dbReference>
<dbReference type="RefSeq" id="WP_104510032.1">
    <property type="nucleotide sequence ID" value="NZ_JACIGC010000012.1"/>
</dbReference>
<dbReference type="PANTHER" id="PTHR43877">
    <property type="entry name" value="AMINOALKYLPHOSPHONATE N-ACETYLTRANSFERASE-RELATED-RELATED"/>
    <property type="match status" value="1"/>
</dbReference>
<dbReference type="Proteomes" id="UP000239089">
    <property type="component" value="Unassembled WGS sequence"/>
</dbReference>